<comment type="caution">
    <text evidence="1">The sequence shown here is derived from an EMBL/GenBank/DDBJ whole genome shotgun (WGS) entry which is preliminary data.</text>
</comment>
<dbReference type="Proteomes" id="UP000006420">
    <property type="component" value="Unassembled WGS sequence"/>
</dbReference>
<dbReference type="AlphaFoldDB" id="F8WWI5"/>
<protein>
    <submittedName>
        <fullName evidence="1">Uncharacterized protein</fullName>
    </submittedName>
</protein>
<proteinExistence type="predicted"/>
<dbReference type="HOGENOM" id="CLU_035218_0_0_10"/>
<organism evidence="1 2">
    <name type="scientific">Dysgonomonas mossii DSM 22836</name>
    <dbReference type="NCBI Taxonomy" id="742767"/>
    <lineage>
        <taxon>Bacteria</taxon>
        <taxon>Pseudomonadati</taxon>
        <taxon>Bacteroidota</taxon>
        <taxon>Bacteroidia</taxon>
        <taxon>Bacteroidales</taxon>
        <taxon>Dysgonomonadaceae</taxon>
        <taxon>Dysgonomonas</taxon>
    </lineage>
</organism>
<gene>
    <name evidence="1" type="ORF">HMPREF9456_00193</name>
</gene>
<dbReference type="STRING" id="742767.HMPREF9456_00193"/>
<name>F8WWI5_9BACT</name>
<evidence type="ECO:0000313" key="1">
    <source>
        <dbReference type="EMBL" id="EGK06319.1"/>
    </source>
</evidence>
<keyword evidence="2" id="KW-1185">Reference proteome</keyword>
<dbReference type="InterPro" id="IPR027417">
    <property type="entry name" value="P-loop_NTPase"/>
</dbReference>
<accession>F8WWI5</accession>
<dbReference type="OrthoDB" id="8432819at2"/>
<evidence type="ECO:0000313" key="2">
    <source>
        <dbReference type="Proteomes" id="UP000006420"/>
    </source>
</evidence>
<dbReference type="Pfam" id="PF24389">
    <property type="entry name" value="ORC-CDC6-like"/>
    <property type="match status" value="1"/>
</dbReference>
<dbReference type="RefSeq" id="WP_006841567.1">
    <property type="nucleotide sequence ID" value="NZ_AQWJ01000001.1"/>
</dbReference>
<dbReference type="GeneID" id="78080884"/>
<dbReference type="InterPro" id="IPR056955">
    <property type="entry name" value="ORC-CDC6-like"/>
</dbReference>
<dbReference type="SUPFAM" id="SSF52540">
    <property type="entry name" value="P-loop containing nucleoside triphosphate hydrolases"/>
    <property type="match status" value="1"/>
</dbReference>
<reference evidence="1 2" key="1">
    <citation type="submission" date="2011-04" db="EMBL/GenBank/DDBJ databases">
        <title>The Genome Sequence of Dysgonomonas mossii DSM 22836.</title>
        <authorList>
            <consortium name="The Broad Institute Genome Sequencing Platform"/>
            <person name="Earl A."/>
            <person name="Ward D."/>
            <person name="Feldgarden M."/>
            <person name="Gevers D."/>
            <person name="Pudlo N."/>
            <person name="Martens E."/>
            <person name="Allen-Vercoe E."/>
            <person name="Young S.K."/>
            <person name="Zeng Q."/>
            <person name="Gargeya S."/>
            <person name="Fitzgerald M."/>
            <person name="Haas B."/>
            <person name="Abouelleil A."/>
            <person name="Alvarado L."/>
            <person name="Arachchi H.M."/>
            <person name="Berlin A."/>
            <person name="Brown A."/>
            <person name="Chapman S.B."/>
            <person name="Chen Z."/>
            <person name="Dunbar C."/>
            <person name="Freedman E."/>
            <person name="Gearin G."/>
            <person name="Gellesch M."/>
            <person name="Goldberg J."/>
            <person name="Griggs A."/>
            <person name="Gujja S."/>
            <person name="Heiman D."/>
            <person name="Howarth C."/>
            <person name="Larson L."/>
            <person name="Lui A."/>
            <person name="MacDonald P.J.P."/>
            <person name="Mehta T."/>
            <person name="Montmayeur A."/>
            <person name="Murphy C."/>
            <person name="Neiman D."/>
            <person name="Pearson M."/>
            <person name="Priest M."/>
            <person name="Roberts A."/>
            <person name="Saif S."/>
            <person name="Shea T."/>
            <person name="Shenoy N."/>
            <person name="Sisk P."/>
            <person name="Stolte C."/>
            <person name="Sykes S."/>
            <person name="Yandava C."/>
            <person name="Wortman J."/>
            <person name="Nusbaum C."/>
            <person name="Birren B."/>
        </authorList>
    </citation>
    <scope>NUCLEOTIDE SEQUENCE [LARGE SCALE GENOMIC DNA]</scope>
    <source>
        <strain evidence="1 2">DSM 22836</strain>
    </source>
</reference>
<sequence length="519" mass="58962">MSSSINNAILQLRKRAEKYPEDQLIKTFVDVGSLFTLLTNPDHQILYGRRGTGKTHILSFLNSQKKKEGNCCINIDLRTIGSTGGLYSDSTISIAERATRLLVDSLSVIHNQILDFAIDDKNTIDLSKIGPVLDELSDAITEVQILGPIEKERTYEDSVSSESDISMGMGLDNMFFGIGNKDSCVKKAYKRENISGIERHRIHFPSIRICFEKIVKIITPKEIWIILDEWAEIPMELQPFLADLLRRTLFPLFGISVKIGAIEHRSNFRFSQSASDYIGIETGADVTSLNLDEFMVFDNNEYLSIDFFKNLIFRHISSFLPEDLKVKHADDFVNVAFTQINAFEEFVRASEGVPRDAINILVNAAMKAGSDKISIFHIRDSARTWYNRDKEKSISSNVTALQLLRWIIDVVIKNRNARAFLLRTDTESDLINYLYDARVLHLIKQSVSGKDTPGIRYNVYSIDFGCYVDLINTSKAPKGLFEVETEEGLSSEFVNVPRNDYRAIRRAILELSDFHDNIK</sequence>
<dbReference type="EMBL" id="ADLW01000001">
    <property type="protein sequence ID" value="EGK06319.1"/>
    <property type="molecule type" value="Genomic_DNA"/>
</dbReference>
<dbReference type="eggNOG" id="COG0542">
    <property type="taxonomic scope" value="Bacteria"/>
</dbReference>